<proteinExistence type="predicted"/>
<comment type="caution">
    <text evidence="4">The sequence shown here is derived from an EMBL/GenBank/DDBJ whole genome shotgun (WGS) entry which is preliminary data.</text>
</comment>
<dbReference type="InterPro" id="IPR029787">
    <property type="entry name" value="Nucleotide_cyclase"/>
</dbReference>
<evidence type="ECO:0000313" key="5">
    <source>
        <dbReference type="Proteomes" id="UP000784128"/>
    </source>
</evidence>
<keyword evidence="5" id="KW-1185">Reference proteome</keyword>
<reference evidence="4 5" key="1">
    <citation type="submission" date="2021-05" db="EMBL/GenBank/DDBJ databases">
        <title>The draft genome of Geobacter chapellei DSM 13688.</title>
        <authorList>
            <person name="Xu Z."/>
            <person name="Masuda Y."/>
            <person name="Itoh H."/>
            <person name="Senoo K."/>
        </authorList>
    </citation>
    <scope>NUCLEOTIDE SEQUENCE [LARGE SCALE GENOMIC DNA]</scope>
    <source>
        <strain evidence="4 5">DSM 13688</strain>
    </source>
</reference>
<dbReference type="CDD" id="cd07302">
    <property type="entry name" value="CHD"/>
    <property type="match status" value="1"/>
</dbReference>
<feature type="domain" description="HAMP" evidence="3">
    <location>
        <begin position="216"/>
        <end position="268"/>
    </location>
</feature>
<gene>
    <name evidence="4" type="ORF">KJB30_03345</name>
</gene>
<accession>A0ABS5U575</accession>
<evidence type="ECO:0000259" key="2">
    <source>
        <dbReference type="PROSITE" id="PS50125"/>
    </source>
</evidence>
<keyword evidence="1" id="KW-0472">Membrane</keyword>
<evidence type="ECO:0000313" key="4">
    <source>
        <dbReference type="EMBL" id="MBT1070808.1"/>
    </source>
</evidence>
<dbReference type="PROSITE" id="PS50125">
    <property type="entry name" value="GUANYLATE_CYCLASE_2"/>
    <property type="match status" value="1"/>
</dbReference>
<dbReference type="PROSITE" id="PS50885">
    <property type="entry name" value="HAMP"/>
    <property type="match status" value="1"/>
</dbReference>
<dbReference type="InterPro" id="IPR003660">
    <property type="entry name" value="HAMP_dom"/>
</dbReference>
<dbReference type="InterPro" id="IPR050697">
    <property type="entry name" value="Adenylyl/Guanylyl_Cyclase_3/4"/>
</dbReference>
<dbReference type="CDD" id="cd06225">
    <property type="entry name" value="HAMP"/>
    <property type="match status" value="1"/>
</dbReference>
<organism evidence="4 5">
    <name type="scientific">Pelotalea chapellei</name>
    <dbReference type="NCBI Taxonomy" id="44671"/>
    <lineage>
        <taxon>Bacteria</taxon>
        <taxon>Pseudomonadati</taxon>
        <taxon>Thermodesulfobacteriota</taxon>
        <taxon>Desulfuromonadia</taxon>
        <taxon>Geobacterales</taxon>
        <taxon>Geobacteraceae</taxon>
        <taxon>Pelotalea</taxon>
    </lineage>
</organism>
<protein>
    <submittedName>
        <fullName evidence="4">HAMP domain-containing protein</fullName>
    </submittedName>
</protein>
<evidence type="ECO:0000259" key="3">
    <source>
        <dbReference type="PROSITE" id="PS50885"/>
    </source>
</evidence>
<keyword evidence="1" id="KW-0812">Transmembrane</keyword>
<dbReference type="SUPFAM" id="SSF55073">
    <property type="entry name" value="Nucleotide cyclase"/>
    <property type="match status" value="1"/>
</dbReference>
<dbReference type="Pfam" id="PF00672">
    <property type="entry name" value="HAMP"/>
    <property type="match status" value="1"/>
</dbReference>
<dbReference type="Gene3D" id="3.30.70.1230">
    <property type="entry name" value="Nucleotide cyclase"/>
    <property type="match status" value="1"/>
</dbReference>
<feature type="transmembrane region" description="Helical" evidence="1">
    <location>
        <begin position="192"/>
        <end position="214"/>
    </location>
</feature>
<dbReference type="PANTHER" id="PTHR43081:SF1">
    <property type="entry name" value="ADENYLATE CYCLASE, TERMINAL-DIFFERENTIATION SPECIFIC"/>
    <property type="match status" value="1"/>
</dbReference>
<feature type="transmembrane region" description="Helical" evidence="1">
    <location>
        <begin position="40"/>
        <end position="59"/>
    </location>
</feature>
<dbReference type="SMART" id="SM00044">
    <property type="entry name" value="CYCc"/>
    <property type="match status" value="1"/>
</dbReference>
<dbReference type="Pfam" id="PF00211">
    <property type="entry name" value="Guanylate_cyc"/>
    <property type="match status" value="1"/>
</dbReference>
<dbReference type="SMART" id="SM00304">
    <property type="entry name" value="HAMP"/>
    <property type="match status" value="1"/>
</dbReference>
<feature type="transmembrane region" description="Helical" evidence="1">
    <location>
        <begin position="7"/>
        <end position="28"/>
    </location>
</feature>
<dbReference type="Proteomes" id="UP000784128">
    <property type="component" value="Unassembled WGS sequence"/>
</dbReference>
<name>A0ABS5U575_9BACT</name>
<dbReference type="Gene3D" id="6.10.340.10">
    <property type="match status" value="1"/>
</dbReference>
<dbReference type="SUPFAM" id="SSF158472">
    <property type="entry name" value="HAMP domain-like"/>
    <property type="match status" value="1"/>
</dbReference>
<feature type="domain" description="Guanylate cyclase" evidence="2">
    <location>
        <begin position="302"/>
        <end position="434"/>
    </location>
</feature>
<dbReference type="RefSeq" id="WP_214296516.1">
    <property type="nucleotide sequence ID" value="NZ_JAHDYS010000002.1"/>
</dbReference>
<keyword evidence="1" id="KW-1133">Transmembrane helix</keyword>
<sequence length="487" mass="54150">MKFRTRLLLGIMLVVLVSNLLLFSLLYLKTHSALFKEIQTSAISIVASSSVLLDGNLLAGIKVREDESSEAYRKVVEQLRSIRNANRRSDTRVAYLYTMMKSPQNPAVIVFGVDSEEKLEDKSHIGDVYKGTFGGDFKIGDNNFVDDVPSRDQWGEWITACAPVKSSNSQVVSMLCADLDFADVKKKTTTRLVICGVISLVVTMAFALLTAGFLSRRLSMPIQSLLGSLKEIGKGNFEHRMEAPQDNEFGEVARTVNSMVDGLKQRDMLKGVFARYVSDKILDSMLERGEQPRITGDRRRVTVLFSDIRNFTALSEQLSPEEVVNILNEYFEAMVDIIFKYHGTLDKFIGDGMMVVFGAPEDDNCQEEHAIKAALEMGRELSRLCDKWKHGKDAAISIGIGINTGMAIVGNIGSHRHMEYTAIGDTVNLASRIESLTKDAGHSILVSDYTYVSVKSQFSFRRLDDCKVRGKKDSVVVYAVMGDTSPE</sequence>
<dbReference type="EMBL" id="JAHDYS010000002">
    <property type="protein sequence ID" value="MBT1070808.1"/>
    <property type="molecule type" value="Genomic_DNA"/>
</dbReference>
<dbReference type="InterPro" id="IPR001054">
    <property type="entry name" value="A/G_cyclase"/>
</dbReference>
<dbReference type="PANTHER" id="PTHR43081">
    <property type="entry name" value="ADENYLATE CYCLASE, TERMINAL-DIFFERENTIATION SPECIFIC-RELATED"/>
    <property type="match status" value="1"/>
</dbReference>
<evidence type="ECO:0000256" key="1">
    <source>
        <dbReference type="SAM" id="Phobius"/>
    </source>
</evidence>